<dbReference type="Gene3D" id="3.40.309.10">
    <property type="entry name" value="Aldehyde Dehydrogenase, Chain A, domain 2"/>
    <property type="match status" value="1"/>
</dbReference>
<evidence type="ECO:0000256" key="4">
    <source>
        <dbReference type="ARBA" id="ARBA00023027"/>
    </source>
</evidence>
<comment type="catalytic activity">
    <reaction evidence="5">
        <text>L-glutamate 5-semialdehyde + NAD(+) + H2O = L-glutamate + NADH + 2 H(+)</text>
        <dbReference type="Rhea" id="RHEA:30235"/>
        <dbReference type="ChEBI" id="CHEBI:15377"/>
        <dbReference type="ChEBI" id="CHEBI:15378"/>
        <dbReference type="ChEBI" id="CHEBI:29985"/>
        <dbReference type="ChEBI" id="CHEBI:57540"/>
        <dbReference type="ChEBI" id="CHEBI:57945"/>
        <dbReference type="ChEBI" id="CHEBI:58066"/>
        <dbReference type="EC" id="1.2.1.88"/>
    </reaction>
</comment>
<dbReference type="Pfam" id="PF00171">
    <property type="entry name" value="Aldedh"/>
    <property type="match status" value="1"/>
</dbReference>
<organism evidence="7 8">
    <name type="scientific">Leptospira kmetyi</name>
    <dbReference type="NCBI Taxonomy" id="408139"/>
    <lineage>
        <taxon>Bacteria</taxon>
        <taxon>Pseudomonadati</taxon>
        <taxon>Spirochaetota</taxon>
        <taxon>Spirochaetia</taxon>
        <taxon>Leptospirales</taxon>
        <taxon>Leptospiraceae</taxon>
        <taxon>Leptospira</taxon>
    </lineage>
</organism>
<dbReference type="AlphaFoldDB" id="A0AAD0XRA4"/>
<dbReference type="EMBL" id="CP033614">
    <property type="protein sequence ID" value="AYV56648.1"/>
    <property type="molecule type" value="Genomic_DNA"/>
</dbReference>
<dbReference type="InterPro" id="IPR016162">
    <property type="entry name" value="Ald_DH_N"/>
</dbReference>
<dbReference type="PROSITE" id="PS00070">
    <property type="entry name" value="ALDEHYDE_DEHYDR_CYS"/>
    <property type="match status" value="1"/>
</dbReference>
<name>A0AAD0XRA4_9LEPT</name>
<gene>
    <name evidence="7" type="ORF">EFP84_14860</name>
</gene>
<dbReference type="RefSeq" id="WP_123179938.1">
    <property type="nucleotide sequence ID" value="NZ_CP033614.1"/>
</dbReference>
<evidence type="ECO:0000313" key="8">
    <source>
        <dbReference type="Proteomes" id="UP000276407"/>
    </source>
</evidence>
<reference evidence="7 8" key="1">
    <citation type="submission" date="2018-11" db="EMBL/GenBank/DDBJ databases">
        <title>Complete genome sequence of Leptospira kmetyi isolate LS 001/16 from soil sample associated with a leptospirosis patient in Kelantan.</title>
        <authorList>
            <person name="Muhammad Yusoff F."/>
            <person name="Muhammad Yusoff S."/>
            <person name="Ahmad M.N."/>
            <person name="Yusof N.Y."/>
            <person name="Aziah I."/>
        </authorList>
    </citation>
    <scope>NUCLEOTIDE SEQUENCE [LARGE SCALE GENOMIC DNA]</scope>
    <source>
        <strain evidence="7 8">LS 001/16</strain>
    </source>
</reference>
<sequence>MTSFKNEPVRDFAKEINREWISKSVQNLRNKLPISVPSVVSGKEFKSSNMEIHKNPSDLSETVTRFSLSDEKILAKAISDSKEHLSRWSKTSARERISILLKTADLIGENRNELCSLMLLETGKNIPEAEADLVEAVDFCRYYATEYERIFKGQRVDLPGEENLYSYKPKGIVGVISPWNFPAAILTGMCAAPLVCGNAVLLKPAEQSSAIAFFIHRLFIKAGVPPEVFHFLPGKGEEIGAAIVKHPDVSIINFTGSKEVGLSIIKECGNVSPSSRTIKRALCEMGGKNAIIVDGDADLDMAVEGAVHSAFGFQGQKCSALSRLIVLDSCYETFKSRFLDAVSSLKIDSPEILSAKIGPVISEESKNRLEKILEENKSRILFQKEIPSSLKDKGNYVPPTVFEETDWNGDLAKKEFFGPLVALFKVKSFSEAIEKANDSDYALTAGLYSRNPKHIEEAKDKIEAGNFYINRAITGAIVERQPFGGFKLSGAGAKAGGPDYLKSFLEPVTITENTMRRGFSADLIQ</sequence>
<accession>A0AAD0XRA4</accession>
<dbReference type="InterPro" id="IPR015590">
    <property type="entry name" value="Aldehyde_DH_dom"/>
</dbReference>
<dbReference type="GO" id="GO:0003842">
    <property type="term" value="F:L-glutamate gamma-semialdehyde dehydrogenase activity"/>
    <property type="evidence" value="ECO:0007669"/>
    <property type="project" value="UniProtKB-EC"/>
</dbReference>
<dbReference type="SUPFAM" id="SSF53720">
    <property type="entry name" value="ALDH-like"/>
    <property type="match status" value="1"/>
</dbReference>
<dbReference type="Gene3D" id="3.40.605.10">
    <property type="entry name" value="Aldehyde Dehydrogenase, Chain A, domain 1"/>
    <property type="match status" value="1"/>
</dbReference>
<comment type="pathway">
    <text evidence="1">Amino-acid degradation; L-proline degradation into L-glutamate; L-glutamate from L-proline: step 2/2.</text>
</comment>
<dbReference type="InterPro" id="IPR050485">
    <property type="entry name" value="Proline_metab_enzyme"/>
</dbReference>
<dbReference type="GO" id="GO:0004657">
    <property type="term" value="F:proline dehydrogenase activity"/>
    <property type="evidence" value="ECO:0007669"/>
    <property type="project" value="UniProtKB-ARBA"/>
</dbReference>
<evidence type="ECO:0000256" key="5">
    <source>
        <dbReference type="ARBA" id="ARBA00048142"/>
    </source>
</evidence>
<evidence type="ECO:0000256" key="1">
    <source>
        <dbReference type="ARBA" id="ARBA00004786"/>
    </source>
</evidence>
<keyword evidence="3" id="KW-0560">Oxidoreductase</keyword>
<proteinExistence type="predicted"/>
<dbReference type="FunFam" id="3.40.309.10:FF:000005">
    <property type="entry name" value="1-pyrroline-5-carboxylate dehydrogenase 1"/>
    <property type="match status" value="1"/>
</dbReference>
<evidence type="ECO:0000313" key="7">
    <source>
        <dbReference type="EMBL" id="AYV56648.1"/>
    </source>
</evidence>
<evidence type="ECO:0000256" key="3">
    <source>
        <dbReference type="ARBA" id="ARBA00023002"/>
    </source>
</evidence>
<dbReference type="PANTHER" id="PTHR42862">
    <property type="entry name" value="DELTA-1-PYRROLINE-5-CARBOXYLATE DEHYDROGENASE 1, ISOFORM A-RELATED"/>
    <property type="match status" value="1"/>
</dbReference>
<dbReference type="Proteomes" id="UP000276407">
    <property type="component" value="Chromosome 1"/>
</dbReference>
<evidence type="ECO:0000256" key="2">
    <source>
        <dbReference type="ARBA" id="ARBA00012884"/>
    </source>
</evidence>
<dbReference type="EC" id="1.2.1.88" evidence="2"/>
<evidence type="ECO:0000259" key="6">
    <source>
        <dbReference type="Pfam" id="PF00171"/>
    </source>
</evidence>
<dbReference type="GO" id="GO:0009898">
    <property type="term" value="C:cytoplasmic side of plasma membrane"/>
    <property type="evidence" value="ECO:0007669"/>
    <property type="project" value="TreeGrafter"/>
</dbReference>
<protein>
    <recommendedName>
        <fullName evidence="2">L-glutamate gamma-semialdehyde dehydrogenase</fullName>
        <ecNumber evidence="2">1.2.1.88</ecNumber>
    </recommendedName>
</protein>
<dbReference type="KEGG" id="lkm:EFP84_14860"/>
<dbReference type="InterPro" id="IPR016163">
    <property type="entry name" value="Ald_DH_C"/>
</dbReference>
<dbReference type="PANTHER" id="PTHR42862:SF1">
    <property type="entry name" value="DELTA-1-PYRROLINE-5-CARBOXYLATE DEHYDROGENASE 2, ISOFORM A-RELATED"/>
    <property type="match status" value="1"/>
</dbReference>
<keyword evidence="4" id="KW-0520">NAD</keyword>
<feature type="domain" description="Aldehyde dehydrogenase" evidence="6">
    <location>
        <begin position="54"/>
        <end position="509"/>
    </location>
</feature>
<dbReference type="InterPro" id="IPR016161">
    <property type="entry name" value="Ald_DH/histidinol_DH"/>
</dbReference>
<dbReference type="InterPro" id="IPR016160">
    <property type="entry name" value="Ald_DH_CS_CYS"/>
</dbReference>
<dbReference type="GO" id="GO:0010133">
    <property type="term" value="P:L-proline catabolic process to L-glutamate"/>
    <property type="evidence" value="ECO:0007669"/>
    <property type="project" value="TreeGrafter"/>
</dbReference>